<evidence type="ECO:0000259" key="2">
    <source>
        <dbReference type="PROSITE" id="PS50887"/>
    </source>
</evidence>
<protein>
    <submittedName>
        <fullName evidence="3">Bifunctional diguanylate cyclase/phosphodiesterase</fullName>
    </submittedName>
</protein>
<evidence type="ECO:0000259" key="1">
    <source>
        <dbReference type="PROSITE" id="PS50883"/>
    </source>
</evidence>
<organism evidence="3 4">
    <name type="scientific">Saccharobesus litoralis</name>
    <dbReference type="NCBI Taxonomy" id="2172099"/>
    <lineage>
        <taxon>Bacteria</taxon>
        <taxon>Pseudomonadati</taxon>
        <taxon>Pseudomonadota</taxon>
        <taxon>Gammaproteobacteria</taxon>
        <taxon>Alteromonadales</taxon>
        <taxon>Alteromonadaceae</taxon>
        <taxon>Saccharobesus</taxon>
    </lineage>
</organism>
<dbReference type="InterPro" id="IPR029016">
    <property type="entry name" value="GAF-like_dom_sf"/>
</dbReference>
<dbReference type="SUPFAM" id="SSF55781">
    <property type="entry name" value="GAF domain-like"/>
    <property type="match status" value="2"/>
</dbReference>
<dbReference type="Pfam" id="PF13185">
    <property type="entry name" value="GAF_2"/>
    <property type="match status" value="2"/>
</dbReference>
<feature type="domain" description="EAL" evidence="1">
    <location>
        <begin position="607"/>
        <end position="854"/>
    </location>
</feature>
<dbReference type="Gene3D" id="3.30.70.270">
    <property type="match status" value="1"/>
</dbReference>
<gene>
    <name evidence="3" type="ORF">C2869_10350</name>
</gene>
<dbReference type="SMART" id="SM00065">
    <property type="entry name" value="GAF"/>
    <property type="match status" value="2"/>
</dbReference>
<dbReference type="InterPro" id="IPR035919">
    <property type="entry name" value="EAL_sf"/>
</dbReference>
<keyword evidence="4" id="KW-1185">Reference proteome</keyword>
<dbReference type="CDD" id="cd01949">
    <property type="entry name" value="GGDEF"/>
    <property type="match status" value="1"/>
</dbReference>
<dbReference type="EMBL" id="CP026604">
    <property type="protein sequence ID" value="AWB66804.1"/>
    <property type="molecule type" value="Genomic_DNA"/>
</dbReference>
<reference evidence="3 4" key="1">
    <citation type="submission" date="2018-01" db="EMBL/GenBank/DDBJ databases">
        <title>Genome sequence of a Cantenovulum-like bacteria.</title>
        <authorList>
            <person name="Tan W.R."/>
            <person name="Lau N.-S."/>
            <person name="Go F."/>
            <person name="Amirul A.-A.A."/>
        </authorList>
    </citation>
    <scope>NUCLEOTIDE SEQUENCE [LARGE SCALE GENOMIC DNA]</scope>
    <source>
        <strain evidence="3 4">CCB-QB4</strain>
    </source>
</reference>
<dbReference type="KEGG" id="cate:C2869_10350"/>
<dbReference type="InterPro" id="IPR000160">
    <property type="entry name" value="GGDEF_dom"/>
</dbReference>
<dbReference type="InterPro" id="IPR029787">
    <property type="entry name" value="Nucleotide_cyclase"/>
</dbReference>
<accession>A0A2S0VRH9</accession>
<dbReference type="Pfam" id="PF00563">
    <property type="entry name" value="EAL"/>
    <property type="match status" value="1"/>
</dbReference>
<evidence type="ECO:0000313" key="4">
    <source>
        <dbReference type="Proteomes" id="UP000244441"/>
    </source>
</evidence>
<dbReference type="InterPro" id="IPR001633">
    <property type="entry name" value="EAL_dom"/>
</dbReference>
<dbReference type="SMART" id="SM00052">
    <property type="entry name" value="EAL"/>
    <property type="match status" value="1"/>
</dbReference>
<dbReference type="InterPro" id="IPR003018">
    <property type="entry name" value="GAF"/>
</dbReference>
<sequence length="854" mass="96809">MDVSIRASRSKLVSSLYKRARSVQDALMAVSELASNVTDLNQFYPQAHQVVAELMSVPNFYIVFQDKPQKKVKLAYFFDEFGEDEGEFLLVSSLFEYGLTGWVLRNGVPLLCNPENKRQMLESGQITQIGKASHSWLGVPLIRQGQTIGVLVIQSYSESITFSPRDTNVMQFVADHIVHAIERVQQKRVLELEIEKRTHELTRANNELTAEIHQRERYEQIQNALIEISELSCTGQSIEGFYHAVHHLLSRLVYAENFYIALIAKNGQDLTFPYFVDTYKISIEPRPLGRGLTEYVLRTAETQLFDLERILILNARDQISIPESEISRMRDQGFSAWLGAPLTIDNEVRGVIVVQSYQPKISYFKQDIDLLRYASNHIALALNRLLSQQALTRSNEELERIVTARTEALYNVNQDLFQQIEERKKIEAKLYHEALHDALTGLPNRAYFNQALSDTIKHWQQDSTAHYFVLFIDLDRFKVINDTFGHNVGDEFLVKVSRRVAQNVRNEDMLARLGGDEFVILLHSANSLAEAELIGKSIVESLSQPFMIQGNELYAGSSIGLTGSDYGYTTTTAVLRDADAAMYEAKLRGRGRCVVFDADLHQALIDKLTLETELRRALNRNEIDFVYQPIFDLHSHDIMAIEVLARWDHPTRGYLVPDDFMELAEETGVIFDIDILALQAAFRLLKDHQFATTPYVAINISGRSAHNNSQRKAIMALINQSGVDKRKLVLEFSESSLTTYELSSQMLQAFHGLGVKLALDDIGAESGSLKLLFSAPIDYVKIDRTIVGQMDHSERIRDFIEVLCQIGRKAGFFTIAEGIRTAAQKAQLTHFGCQYGQGEIFQLPVPLPDIKIKS</sequence>
<dbReference type="PROSITE" id="PS50887">
    <property type="entry name" value="GGDEF"/>
    <property type="match status" value="1"/>
</dbReference>
<dbReference type="NCBIfam" id="TIGR00254">
    <property type="entry name" value="GGDEF"/>
    <property type="match status" value="1"/>
</dbReference>
<dbReference type="AlphaFoldDB" id="A0A2S0VRH9"/>
<dbReference type="Gene3D" id="3.20.20.450">
    <property type="entry name" value="EAL domain"/>
    <property type="match status" value="1"/>
</dbReference>
<name>A0A2S0VRH9_9ALTE</name>
<dbReference type="SUPFAM" id="SSF55073">
    <property type="entry name" value="Nucleotide cyclase"/>
    <property type="match status" value="1"/>
</dbReference>
<dbReference type="SMART" id="SM00267">
    <property type="entry name" value="GGDEF"/>
    <property type="match status" value="1"/>
</dbReference>
<dbReference type="PANTHER" id="PTHR44757:SF2">
    <property type="entry name" value="BIOFILM ARCHITECTURE MAINTENANCE PROTEIN MBAA"/>
    <property type="match status" value="1"/>
</dbReference>
<dbReference type="Proteomes" id="UP000244441">
    <property type="component" value="Chromosome"/>
</dbReference>
<dbReference type="InterPro" id="IPR043128">
    <property type="entry name" value="Rev_trsase/Diguanyl_cyclase"/>
</dbReference>
<dbReference type="Gene3D" id="3.30.450.40">
    <property type="match status" value="2"/>
</dbReference>
<dbReference type="SUPFAM" id="SSF141868">
    <property type="entry name" value="EAL domain-like"/>
    <property type="match status" value="1"/>
</dbReference>
<dbReference type="InterPro" id="IPR052155">
    <property type="entry name" value="Biofilm_reg_signaling"/>
</dbReference>
<proteinExistence type="predicted"/>
<dbReference type="PANTHER" id="PTHR44757">
    <property type="entry name" value="DIGUANYLATE CYCLASE DGCP"/>
    <property type="match status" value="1"/>
</dbReference>
<dbReference type="Pfam" id="PF00990">
    <property type="entry name" value="GGDEF"/>
    <property type="match status" value="1"/>
</dbReference>
<evidence type="ECO:0000313" key="3">
    <source>
        <dbReference type="EMBL" id="AWB66804.1"/>
    </source>
</evidence>
<feature type="domain" description="GGDEF" evidence="2">
    <location>
        <begin position="465"/>
        <end position="598"/>
    </location>
</feature>
<dbReference type="PROSITE" id="PS50883">
    <property type="entry name" value="EAL"/>
    <property type="match status" value="1"/>
</dbReference>
<dbReference type="CDD" id="cd01948">
    <property type="entry name" value="EAL"/>
    <property type="match status" value="1"/>
</dbReference>